<feature type="region of interest" description="Disordered" evidence="6">
    <location>
        <begin position="595"/>
        <end position="626"/>
    </location>
</feature>
<feature type="region of interest" description="Disordered" evidence="6">
    <location>
        <begin position="769"/>
        <end position="798"/>
    </location>
</feature>
<evidence type="ECO:0000256" key="2">
    <source>
        <dbReference type="ARBA" id="ARBA00022692"/>
    </source>
</evidence>
<evidence type="ECO:0000256" key="1">
    <source>
        <dbReference type="ARBA" id="ARBA00004167"/>
    </source>
</evidence>
<reference evidence="8 9" key="1">
    <citation type="submission" date="2023-12" db="EMBL/GenBank/DDBJ databases">
        <title>the genome sequence of Hyalangium sp. s54d21.</title>
        <authorList>
            <person name="Zhang X."/>
        </authorList>
    </citation>
    <scope>NUCLEOTIDE SEQUENCE [LARGE SCALE GENOMIC DNA]</scope>
    <source>
        <strain evidence="9">s54d21</strain>
    </source>
</reference>
<dbReference type="InterPro" id="IPR013517">
    <property type="entry name" value="FG-GAP"/>
</dbReference>
<comment type="subcellular location">
    <subcellularLocation>
        <location evidence="1">Membrane</location>
        <topology evidence="1">Single-pass membrane protein</topology>
    </subcellularLocation>
</comment>
<dbReference type="Pfam" id="PF13517">
    <property type="entry name" value="FG-GAP_3"/>
    <property type="match status" value="2"/>
</dbReference>
<accession>A0ABU5H0F8</accession>
<evidence type="ECO:0000256" key="5">
    <source>
        <dbReference type="ARBA" id="ARBA00023136"/>
    </source>
</evidence>
<evidence type="ECO:0000313" key="9">
    <source>
        <dbReference type="Proteomes" id="UP001291309"/>
    </source>
</evidence>
<name>A0ABU5H0F8_9BACT</name>
<gene>
    <name evidence="8" type="ORF">SYV04_11095</name>
</gene>
<keyword evidence="9" id="KW-1185">Reference proteome</keyword>
<dbReference type="Proteomes" id="UP001291309">
    <property type="component" value="Unassembled WGS sequence"/>
</dbReference>
<dbReference type="RefSeq" id="WP_321545662.1">
    <property type="nucleotide sequence ID" value="NZ_JAXIVS010000003.1"/>
</dbReference>
<dbReference type="Gene3D" id="2.60.40.10">
    <property type="entry name" value="Immunoglobulins"/>
    <property type="match status" value="3"/>
</dbReference>
<dbReference type="InterPro" id="IPR013783">
    <property type="entry name" value="Ig-like_fold"/>
</dbReference>
<comment type="caution">
    <text evidence="8">The sequence shown here is derived from an EMBL/GenBank/DDBJ whole genome shotgun (WGS) entry which is preliminary data.</text>
</comment>
<evidence type="ECO:0000313" key="8">
    <source>
        <dbReference type="EMBL" id="MDY7226941.1"/>
    </source>
</evidence>
<proteinExistence type="predicted"/>
<dbReference type="InterPro" id="IPR032179">
    <property type="entry name" value="Cry22Aa_Ig-like"/>
</dbReference>
<feature type="region of interest" description="Disordered" evidence="6">
    <location>
        <begin position="954"/>
        <end position="974"/>
    </location>
</feature>
<dbReference type="PANTHER" id="PTHR21419:SF23">
    <property type="entry name" value="PROTEIN DEFECTIVE IN EXINE FORMATION 1"/>
    <property type="match status" value="1"/>
</dbReference>
<dbReference type="SUPFAM" id="SSF69318">
    <property type="entry name" value="Integrin alpha N-terminal domain"/>
    <property type="match status" value="1"/>
</dbReference>
<evidence type="ECO:0000256" key="3">
    <source>
        <dbReference type="ARBA" id="ARBA00022729"/>
    </source>
</evidence>
<dbReference type="InterPro" id="IPR028994">
    <property type="entry name" value="Integrin_alpha_N"/>
</dbReference>
<evidence type="ECO:0000256" key="6">
    <source>
        <dbReference type="SAM" id="MobiDB-lite"/>
    </source>
</evidence>
<dbReference type="Pfam" id="PF16403">
    <property type="entry name" value="Bact_surface_Ig-like"/>
    <property type="match status" value="1"/>
</dbReference>
<protein>
    <submittedName>
        <fullName evidence="8">DUF5011 domain-containing protein</fullName>
    </submittedName>
</protein>
<feature type="compositionally biased region" description="Acidic residues" evidence="6">
    <location>
        <begin position="773"/>
        <end position="788"/>
    </location>
</feature>
<dbReference type="PANTHER" id="PTHR21419">
    <property type="match status" value="1"/>
</dbReference>
<evidence type="ECO:0000256" key="4">
    <source>
        <dbReference type="ARBA" id="ARBA00022989"/>
    </source>
</evidence>
<organism evidence="8 9">
    <name type="scientific">Hyalangium rubrum</name>
    <dbReference type="NCBI Taxonomy" id="3103134"/>
    <lineage>
        <taxon>Bacteria</taxon>
        <taxon>Pseudomonadati</taxon>
        <taxon>Myxococcota</taxon>
        <taxon>Myxococcia</taxon>
        <taxon>Myxococcales</taxon>
        <taxon>Cystobacterineae</taxon>
        <taxon>Archangiaceae</taxon>
        <taxon>Hyalangium</taxon>
    </lineage>
</organism>
<keyword evidence="3" id="KW-0732">Signal</keyword>
<evidence type="ECO:0000259" key="7">
    <source>
        <dbReference type="Pfam" id="PF16403"/>
    </source>
</evidence>
<keyword evidence="5" id="KW-0472">Membrane</keyword>
<dbReference type="EMBL" id="JAXIVS010000003">
    <property type="protein sequence ID" value="MDY7226941.1"/>
    <property type="molecule type" value="Genomic_DNA"/>
</dbReference>
<keyword evidence="4" id="KW-1133">Transmembrane helix</keyword>
<dbReference type="InterPro" id="IPR045232">
    <property type="entry name" value="FAM234"/>
</dbReference>
<feature type="domain" description="Pesticidal crystal protein Cry22Aa Ig-like" evidence="7">
    <location>
        <begin position="830"/>
        <end position="902"/>
    </location>
</feature>
<keyword evidence="2" id="KW-0812">Transmembrane</keyword>
<sequence>MDALSERCEASPPFSPNFEPELQWAWTGGTVMPDHKQVMMTPVVVDVSGDGVPDVVFNAFAGSNHTSNGVMRAIDGATGADLWAVSNANYRVRGAAQIAAGDIDFDGQVELCTVPEGGTGIICFEHDGAFKFRTSVSTNIWGGPSFADLDGDGNVEILNGNHVFSHTGALEWEGSDNAGGSAGALSFAADIDGDGLQEVINDRAIYRHDGTLKCANTGQIGHGLAGVGNFDADPNGEVVVVWGGRVSLMDDTCALLWTASLPGGGTGGAPTIADFDNDGQPEVGVAGGTRYVVFETNGTVKWSRSTTDQSNLTGSTAFDFEGDGQMEIVYADEQRLRIYDGATGATRFETAHSSSTAYEAPVVVDVDGDHNAEIVLATNSPTASGAAGIRVFRDRLNGWVSSRRVWNQHAYSVTHIHEDGTIPTSPPANWLTPGLNTFRVNPQGPGFTPPALAPDLIVTHLSVECSPTAEQLALVATVSNRGDQDTASGMLVAFFNGDPSAGGTRLGTAQLANALPAGQNAQVKLWMVPPDTLVSVYAVADNDGAGNGQETECREDNNALAMSLMLSCDTGNRRPVALCQAVTVPADPVTCQASASVNNGSHDPDNGPQPLSISESPTGPFGPGTHEVTLTASDGEASAVCSAPVTVVDVTPPTLTLVGDPAPVVECGYALPPGVIASDTCSGDLTAQIEVLNFNNRLPGFYEVQHRVTDAAGNTTVGVPRWVNVVDNVPPALQLLGDSPMVLECGRDTYVDPGAEAYDACSGTLPVHKYNSGDDDGDGIPGESDPDDYGPGPDGTAEGTYSVQYLAMDRWNVASAIRSVKVLDTTPPTLTLNGPEHITLSCGQEFSDPWVEASDLCYGNLGQAVRREGGLNHRVAGTYTLTYTVEDAAEHSAPPVYRTVTVVDDQGPSVQAVPFKLWPSDGQMNTVRLSDCATLNDACEQGLDLQARGVITSVSSDEPEDATGGQDGNTLGDIVISGPSELQLRAERNEWSNGRVYTVNFRVTDTTGNVTSAQCKVHVPPHEPDWAVDEGPGAGYTVP</sequence>